<feature type="domain" description="CshA" evidence="4">
    <location>
        <begin position="1871"/>
        <end position="1966"/>
    </location>
</feature>
<keyword evidence="2" id="KW-1133">Transmembrane helix</keyword>
<sequence length="2836" mass="290883">MQKFDSKRVMRSIVAFISTIAMLVGISIVAPAPAFAGDGDTPVNPATPMPIYTEDFENVSGSTPTALSGYDSASNGSDGKPITYTASDYWLDSKYCNGFIASGGMVLSQSDVFNTYCGKNGDPTGNNMGDYDAVRAKAYALANVSDPNNGNMTNHALSTNTSGGTPPADPMFTTNGNPISVSTNRFIELAVDAAATGCNQATPELSFVMTGLPSGDKSLTNGTINPCKLDNAQTFSVKSKFTDVLPDWATTGAVGTYYSDAYLISADSNKVNIGLKLNNASTASSTGHGAGTVNGPANGNDGAIDNIRVLDVSPYLTKSFNPTSVKVGDTSTLTLTVNNRTDNGTKNGWAFTDALPDGLVVANTPNVKADGNNGSCKADVTANAGDSSIGINKGVLNGGSSAATPTTCTITVDVTPTKAGDLTNGSSNIESTIGMDGPQTPATLTAIEGPTAQNSSATTQPGVAVDLKPTTGFGTSQKFTSVAFDKSGATTKTVPGEGTWTIALGDDGQPVATFTPDADFTGKATTQPYIVTDENNLTATANLDVTVAAITGPTAQDKSATTKPSTPVTLNPETGFGTSQTFTSVAFDDKGTTTKDVSGEGTWTIKLNDEGKPEAVFTPVDGFTGTATPQPYIVTDENGKTATANLDVTVLAPPTAKDKSATTNPKTPVTLDPETGFGTSQTFTGVAFDKSGATTKDVPSEGSWTISLNDKGQPEAVFTPVDGFTGKTTSVPYTVTDENGLTATANLDVTVLAPPTTGDASKTINPNQTATLNPVTKPGSGDITDVKFTDPAATDGGKTLVVPNEGTWTIKLDNGQPVATFAPDKDYSGPVTEQQYTVTDSNKLTATGKLDVTINEPPSAKDKSATTNPSTPVTLNPETGFGTSKKFTGVAFDDKGATTKTVDGEGTWTIKLGDNGQPTAVFTPVDGFTGKTTAVPYIVTDENGLTATANLDVTVLAPPTASDKSATTDPKTPVTLDPDTTFGTSQKFTGVAFDDKGATTKDVPGEGTWTIKLNDKGQPEAVFTPVDGFTGKTTPQPYIVTDENGLTAKANLDVTVNKPLTPPTTGDKSATTNPDTPVTLNPVTTPGSAPIKSVVFDNNQPTKDVPGQGTWTVELKDGQPVATFTPDKGFTGKVTDQKYTVTDENDKTADGTLSVTINTPPTAKDKSAMTNPSTPVTLNPETGFGTSQKFTGVAFDDKGATTKTVPNEGTWTIKLGDNGQPTAVFTPVDGFTGKTTPQPYIVTDENGLTATANLDVTVLAPPTASDKSATTDPKTPVTLDPDTTFGTSQKFTKVTFDNGDTTKTVDGEGVWTIKLGDNGQPTAVFTPADGFTGKTTEQPYTVTDENGLTAKANLDVTVNKPLTPPTTGDASKTIDPNTTATLTPKTVPGSGDITDVKFDDPAATDGGKTLVVPGEGTWSIKLDDNGQPVATFTPLKDYSGKVTAQKYTVTDSNGKTADGTLNVTINPPAPVPPKTGDKSATTDPGKPVTLVPVTKPGSAPIKSVVFDDGQPTKDVPGEGTWTVELKDGQPVAVFTPEDGFTGKTTSQPYTVTDENGKTATGKLDVTVNTPPTTGDKSATTNPKTPVTLAPKTTPGSSPIKSVVFDNGQPTKDVPNEGTWTVKLDNGQPVAVFTPADGFTGKTTPQPYTVTDENGLTATAKLDVTVLAPPTTGDASKTIDPNTTATLNPVTKPGSGDITAVAFDNGKDTKTVPGEGSWSIKLDNGQPVATFTPDKDYSGKVTAQKYTVTDANKLTADGTLNVTINPPAPVPPKTGDKTVTAEPGALVTLNPVTTPGSSPIMSAVFDNGKDTKVVPGQGTWTIKVVDGQPVVVFTPEPDFKGSPDPQKYTVTDENGKTADGTLTINVPAAPVTPPTTGDKSAATDPGTPVTLAPTAKPGSAPITSVVFDNGKDTKTVPGEGVWTIKVVDGQPVATFTPDKGFTGKTTPQQYTVTDGNGKTATGKLDVTITMPPSAKDQSATTDPKTPVTLNPETGFGTSQKFTTVTFDNGKTAKDVPGEGSWSIKLGDNGQPVAVFTPADGFTGKTTEQPYTVTDENGKTATGKLDVTVNTPPTTGDNSGTTDPGKPVTLVPVTKPGSAPIKSVVFDDGQPTKDVPGEGTWTIELKDGQPVPVFTPADGFTGKTTPQPYTVTDENGLTATGKLDVTVNAPAPVTPPTTGDKSETGEPGKPVTLNPVTKPGSAPIKSVAFDNGQPKKVVPSQGTWTVELKDGQPVVVFTPEPGFKGSPDPQKYTVTDGSGKTADGTLTINVPAAPVTPPTTGDKSATTDPGKPVTLAPVTKPGSAPIASAVFDNGQPTKDVPSEGTWTIELKDGQPVATFTPIDGFTGKTTPQKYTVKDENGKTADGTLTVTISAPPATGDQSTTAKPGAPVTLKPVTKPGSAPITSVVFDNGQPKKVVPGQGTWTVELKDGQPVATFTPEPGFKGSPDSQKYTVKDKNGKTADGTLTIDVPALTPPTTGDKSAATDPGAPVTLAPTAKPGTAPIKSAVFDNGKDTKTVPGEGTWTIKVVDGQPVAVFAPVKGFTGKTTPQKYTVRDENGLTADGSLDVTVNTPPVTGDKTVTAEPGAPVTLTPTAKPGTAPIVSAVFDNGKDTKVVPGQGMWKIELKDGQPVVTFTPEPGFKGSPDSQKYTVKDGNGKTADGTLTVDVPATPVPPKTGDKTATTKPGQPVTLTPTAKPGSAPIKSAVFDNGKTVKEVPGEGTWTIKVVDGQPVATFTPAKGFSGKATPQKYTVTDENGKTATGTLGVDVPAAPAAPGKTPAPKAPAKPAPAAPAKPAQQPQSVLASTGASVGIALIAMLALAAAGLGLRKLSRRNDSD</sequence>
<feature type="region of interest" description="Disordered" evidence="1">
    <location>
        <begin position="656"/>
        <end position="678"/>
    </location>
</feature>
<feature type="region of interest" description="Disordered" evidence="1">
    <location>
        <begin position="960"/>
        <end position="981"/>
    </location>
</feature>
<feature type="compositionally biased region" description="Low complexity" evidence="1">
    <location>
        <begin position="2768"/>
        <end position="2779"/>
    </location>
</feature>
<reference evidence="6 7" key="1">
    <citation type="submission" date="2018-04" db="EMBL/GenBank/DDBJ databases">
        <authorList>
            <person name="Eckel V.P."/>
            <person name="Vogel R.F."/>
        </authorList>
    </citation>
    <scope>NUCLEOTIDE SEQUENCE [LARGE SCALE GENOMIC DNA]</scope>
    <source>
        <strain evidence="7">TMW 2.1764</strain>
    </source>
</reference>
<feature type="domain" description="CshA" evidence="4">
    <location>
        <begin position="1378"/>
        <end position="1464"/>
    </location>
</feature>
<feature type="region of interest" description="Disordered" evidence="1">
    <location>
        <begin position="1453"/>
        <end position="1489"/>
    </location>
</feature>
<feature type="region of interest" description="Disordered" evidence="1">
    <location>
        <begin position="1263"/>
        <end position="1283"/>
    </location>
</feature>
<feature type="domain" description="CshA" evidence="4">
    <location>
        <begin position="1194"/>
        <end position="1258"/>
    </location>
</feature>
<feature type="domain" description="CshA" evidence="4">
    <location>
        <begin position="1282"/>
        <end position="1358"/>
    </location>
</feature>
<feature type="compositionally biased region" description="Polar residues" evidence="1">
    <location>
        <begin position="865"/>
        <end position="880"/>
    </location>
</feature>
<protein>
    <recommendedName>
        <fullName evidence="8">LPXTG cell wall anchor domain-containing protein</fullName>
    </recommendedName>
</protein>
<dbReference type="EMBL" id="QDAG01000002">
    <property type="protein sequence ID" value="KAE8129737.1"/>
    <property type="molecule type" value="Genomic_DNA"/>
</dbReference>
<feature type="region of interest" description="Disordered" evidence="1">
    <location>
        <begin position="2008"/>
        <end position="2027"/>
    </location>
</feature>
<feature type="domain" description="CshA" evidence="4">
    <location>
        <begin position="2171"/>
        <end position="2268"/>
    </location>
</feature>
<feature type="signal peptide" evidence="3">
    <location>
        <begin position="1"/>
        <end position="36"/>
    </location>
</feature>
<dbReference type="Pfam" id="PF19076">
    <property type="entry name" value="CshA_repeat"/>
    <property type="match status" value="19"/>
</dbReference>
<feature type="region of interest" description="Disordered" evidence="1">
    <location>
        <begin position="1057"/>
        <end position="1086"/>
    </location>
</feature>
<feature type="domain" description="CshA" evidence="4">
    <location>
        <begin position="2670"/>
        <end position="2765"/>
    </location>
</feature>
<organism evidence="6 7">
    <name type="scientific">Bifidobacterium tibiigranuli</name>
    <dbReference type="NCBI Taxonomy" id="2172043"/>
    <lineage>
        <taxon>Bacteria</taxon>
        <taxon>Bacillati</taxon>
        <taxon>Actinomycetota</taxon>
        <taxon>Actinomycetes</taxon>
        <taxon>Bifidobacteriales</taxon>
        <taxon>Bifidobacteriaceae</taxon>
        <taxon>Bifidobacterium</taxon>
    </lineage>
</organism>
<feature type="compositionally biased region" description="Polar residues" evidence="1">
    <location>
        <begin position="1063"/>
        <end position="1086"/>
    </location>
</feature>
<feature type="region of interest" description="Disordered" evidence="1">
    <location>
        <begin position="1865"/>
        <end position="1905"/>
    </location>
</feature>
<feature type="domain" description="CshA" evidence="4">
    <location>
        <begin position="690"/>
        <end position="751"/>
    </location>
</feature>
<feature type="region of interest" description="Disordered" evidence="1">
    <location>
        <begin position="1358"/>
        <end position="1392"/>
    </location>
</feature>
<feature type="transmembrane region" description="Helical" evidence="2">
    <location>
        <begin position="2801"/>
        <end position="2826"/>
    </location>
</feature>
<keyword evidence="7" id="KW-1185">Reference proteome</keyword>
<gene>
    <name evidence="6" type="ORF">DDE84_02775</name>
</gene>
<feature type="region of interest" description="Disordered" evidence="1">
    <location>
        <begin position="2370"/>
        <end position="2391"/>
    </location>
</feature>
<feature type="compositionally biased region" description="Polar residues" evidence="1">
    <location>
        <begin position="2066"/>
        <end position="2080"/>
    </location>
</feature>
<evidence type="ECO:0000313" key="6">
    <source>
        <dbReference type="EMBL" id="KAE8129737.1"/>
    </source>
</evidence>
<feature type="domain" description="CshA" evidence="4">
    <location>
        <begin position="2071"/>
        <end position="2165"/>
    </location>
</feature>
<feature type="compositionally biased region" description="Polar residues" evidence="1">
    <location>
        <begin position="1168"/>
        <end position="1185"/>
    </location>
</feature>
<evidence type="ECO:0000259" key="5">
    <source>
        <dbReference type="Pfam" id="PF25564"/>
    </source>
</evidence>
<dbReference type="Pfam" id="PF25564">
    <property type="entry name" value="DUF7933"/>
    <property type="match status" value="1"/>
</dbReference>
<dbReference type="NCBIfam" id="TIGR04225">
    <property type="entry name" value="CshA_fibril_rpt"/>
    <property type="match status" value="4"/>
</dbReference>
<feature type="compositionally biased region" description="Polar residues" evidence="1">
    <location>
        <begin position="1974"/>
        <end position="1998"/>
    </location>
</feature>
<keyword evidence="2" id="KW-0812">Transmembrane</keyword>
<feature type="compositionally biased region" description="Polar residues" evidence="1">
    <location>
        <begin position="1542"/>
        <end position="1553"/>
    </location>
</feature>
<keyword evidence="2" id="KW-0472">Membrane</keyword>
<feature type="domain" description="CshA" evidence="4">
    <location>
        <begin position="2276"/>
        <end position="2370"/>
    </location>
</feature>
<proteinExistence type="predicted"/>
<evidence type="ECO:0000259" key="4">
    <source>
        <dbReference type="Pfam" id="PF19076"/>
    </source>
</evidence>
<evidence type="ECO:0008006" key="8">
    <source>
        <dbReference type="Google" id="ProtNLM"/>
    </source>
</evidence>
<evidence type="ECO:0000313" key="7">
    <source>
        <dbReference type="Proteomes" id="UP000325415"/>
    </source>
</evidence>
<feature type="domain" description="CshA" evidence="4">
    <location>
        <begin position="1768"/>
        <end position="1865"/>
    </location>
</feature>
<dbReference type="Proteomes" id="UP000325415">
    <property type="component" value="Unassembled WGS sequence"/>
</dbReference>
<feature type="compositionally biased region" description="Polar residues" evidence="1">
    <location>
        <begin position="1453"/>
        <end position="1465"/>
    </location>
</feature>
<feature type="domain" description="CshA" evidence="4">
    <location>
        <begin position="1470"/>
        <end position="1567"/>
    </location>
</feature>
<comment type="caution">
    <text evidence="6">The sequence shown here is derived from an EMBL/GenBank/DDBJ whole genome shotgun (WGS) entry which is preliminary data.</text>
</comment>
<feature type="domain" description="CshA" evidence="4">
    <location>
        <begin position="991"/>
        <end position="1056"/>
    </location>
</feature>
<feature type="region of interest" description="Disordered" evidence="1">
    <location>
        <begin position="854"/>
        <end position="880"/>
    </location>
</feature>
<feature type="region of interest" description="Disordered" evidence="1">
    <location>
        <begin position="2036"/>
        <end position="2085"/>
    </location>
</feature>
<feature type="region of interest" description="Disordered" evidence="1">
    <location>
        <begin position="1970"/>
        <end position="1998"/>
    </location>
</feature>
<feature type="compositionally biased region" description="Pro residues" evidence="1">
    <location>
        <begin position="2780"/>
        <end position="2791"/>
    </location>
</feature>
<evidence type="ECO:0000256" key="2">
    <source>
        <dbReference type="SAM" id="Phobius"/>
    </source>
</evidence>
<feature type="domain" description="CshA" evidence="4">
    <location>
        <begin position="553"/>
        <end position="650"/>
    </location>
</feature>
<feature type="region of interest" description="Disordered" evidence="1">
    <location>
        <begin position="2165"/>
        <end position="2199"/>
    </location>
</feature>
<feature type="region of interest" description="Disordered" evidence="1">
    <location>
        <begin position="1533"/>
        <end position="1613"/>
    </location>
</feature>
<feature type="compositionally biased region" description="Polar residues" evidence="1">
    <location>
        <begin position="1365"/>
        <end position="1384"/>
    </location>
</feature>
<dbReference type="InterPro" id="IPR026395">
    <property type="entry name" value="CshA_fibril"/>
</dbReference>
<accession>A0A5N6RY42</accession>
<name>A0A5N6RY42_9BIFI</name>
<feature type="domain" description="CshA" evidence="4">
    <location>
        <begin position="450"/>
        <end position="547"/>
    </location>
</feature>
<feature type="compositionally biased region" description="Polar residues" evidence="1">
    <location>
        <begin position="2678"/>
        <end position="2692"/>
    </location>
</feature>
<feature type="chain" id="PRO_5030134936" description="LPXTG cell wall anchor domain-containing protein" evidence="3">
    <location>
        <begin position="37"/>
        <end position="2836"/>
    </location>
</feature>
<feature type="compositionally biased region" description="Polar residues" evidence="1">
    <location>
        <begin position="2042"/>
        <end position="2053"/>
    </location>
</feature>
<feature type="region of interest" description="Disordered" evidence="1">
    <location>
        <begin position="2470"/>
        <end position="2514"/>
    </location>
</feature>
<feature type="domain" description="CshA" evidence="4">
    <location>
        <begin position="2574"/>
        <end position="2666"/>
    </location>
</feature>
<feature type="region of interest" description="Disordered" evidence="1">
    <location>
        <begin position="2269"/>
        <end position="2289"/>
    </location>
</feature>
<evidence type="ECO:0000256" key="3">
    <source>
        <dbReference type="SAM" id="SignalP"/>
    </source>
</evidence>
<feature type="domain" description="CshA" evidence="4">
    <location>
        <begin position="2374"/>
        <end position="2468"/>
    </location>
</feature>
<dbReference type="Pfam" id="PF17963">
    <property type="entry name" value="Big_9"/>
    <property type="match status" value="2"/>
</dbReference>
<feature type="region of interest" description="Disordered" evidence="1">
    <location>
        <begin position="556"/>
        <end position="577"/>
    </location>
</feature>
<dbReference type="InterPro" id="IPR057693">
    <property type="entry name" value="DUF7933"/>
</dbReference>
<feature type="region of interest" description="Disordered" evidence="1">
    <location>
        <begin position="1159"/>
        <end position="1185"/>
    </location>
</feature>
<evidence type="ECO:0000256" key="1">
    <source>
        <dbReference type="SAM" id="MobiDB-lite"/>
    </source>
</evidence>
<feature type="region of interest" description="Disordered" evidence="1">
    <location>
        <begin position="2756"/>
        <end position="2801"/>
    </location>
</feature>
<feature type="region of interest" description="Disordered" evidence="1">
    <location>
        <begin position="2654"/>
        <end position="2702"/>
    </location>
</feature>
<feature type="domain" description="CshA" evidence="4">
    <location>
        <begin position="2474"/>
        <end position="2568"/>
    </location>
</feature>
<feature type="domain" description="CshA" evidence="4">
    <location>
        <begin position="1578"/>
        <end position="1665"/>
    </location>
</feature>
<feature type="domain" description="DUF7933" evidence="5">
    <location>
        <begin position="314"/>
        <end position="445"/>
    </location>
</feature>
<keyword evidence="3" id="KW-0732">Signal</keyword>
<feature type="domain" description="CshA" evidence="4">
    <location>
        <begin position="890"/>
        <end position="955"/>
    </location>
</feature>
<feature type="compositionally biased region" description="Polar residues" evidence="1">
    <location>
        <begin position="1566"/>
        <end position="1584"/>
    </location>
</feature>